<gene>
    <name evidence="2" type="ORF">LC_TR7366_c13_g1_i1_g.24884</name>
</gene>
<evidence type="ECO:0008006" key="3">
    <source>
        <dbReference type="Google" id="ProtNLM"/>
    </source>
</evidence>
<reference evidence="2" key="1">
    <citation type="submission" date="2016-07" db="EMBL/GenBank/DDBJ databases">
        <title>De novo transcriptome assembly of four accessions of the metal hyperaccumulator plant Noccaea caerulescens.</title>
        <authorList>
            <person name="Blande D."/>
            <person name="Halimaa P."/>
            <person name="Tervahauta A.I."/>
            <person name="Aarts M.G."/>
            <person name="Karenlampi S.O."/>
        </authorList>
    </citation>
    <scope>NUCLEOTIDE SEQUENCE</scope>
</reference>
<evidence type="ECO:0000256" key="1">
    <source>
        <dbReference type="SAM" id="MobiDB-lite"/>
    </source>
</evidence>
<dbReference type="EMBL" id="GEVK01016172">
    <property type="protein sequence ID" value="JAU36660.1"/>
    <property type="molecule type" value="Transcribed_RNA"/>
</dbReference>
<feature type="region of interest" description="Disordered" evidence="1">
    <location>
        <begin position="126"/>
        <end position="145"/>
    </location>
</feature>
<organism evidence="2">
    <name type="scientific">Noccaea caerulescens</name>
    <name type="common">Alpine penny-cress</name>
    <name type="synonym">Thlaspi caerulescens</name>
    <dbReference type="NCBI Taxonomy" id="107243"/>
    <lineage>
        <taxon>Eukaryota</taxon>
        <taxon>Viridiplantae</taxon>
        <taxon>Streptophyta</taxon>
        <taxon>Embryophyta</taxon>
        <taxon>Tracheophyta</taxon>
        <taxon>Spermatophyta</taxon>
        <taxon>Magnoliopsida</taxon>
        <taxon>eudicotyledons</taxon>
        <taxon>Gunneridae</taxon>
        <taxon>Pentapetalae</taxon>
        <taxon>rosids</taxon>
        <taxon>malvids</taxon>
        <taxon>Brassicales</taxon>
        <taxon>Brassicaceae</taxon>
        <taxon>Coluteocarpeae</taxon>
        <taxon>Noccaea</taxon>
    </lineage>
</organism>
<dbReference type="AlphaFoldDB" id="A0A1J3F4Z3"/>
<accession>A0A1J3F4Z3</accession>
<protein>
    <recommendedName>
        <fullName evidence="3">Retrotransposon gag domain-containing protein</fullName>
    </recommendedName>
</protein>
<feature type="compositionally biased region" description="Polar residues" evidence="1">
    <location>
        <begin position="133"/>
        <end position="145"/>
    </location>
</feature>
<proteinExistence type="predicted"/>
<name>A0A1J3F4Z3_NOCCA</name>
<evidence type="ECO:0000313" key="2">
    <source>
        <dbReference type="EMBL" id="JAU36660.1"/>
    </source>
</evidence>
<sequence length="543" mass="62796">MMSLLEVPIFRGEEGDDLRLWISSMEYEFRRWNFTDSEKLNLANAVIDGKARVWFQGIQSFFPFRSWKELRNELSMKFGDDDDPETIKLRIESDRCIEFIMNGGPRKRHSESVKIQRKISVDETSSEKVARSESIQGTKSQEATSSTLEIDFTQHTIPQIQVPISDWEPSHRKDLLELLSTTVIVKTQIDDDLGEASWDYLNASMDRLQSHSSLKFVNDKHNAHELFERMLLRKHRLQHKRKLSLSPKSWMFKFKNMNLQRSRSQMDPYQAIDRSVLSYPSPCYSAKVGLGKMRRTFQSLSMMNQAHLSMLMESGTPKTVLLIGKRVMARMDQKHLNSLLEHRRFIWHWFCPIESLDQSTYEIEVSQSGFSVTVADNMKELQPHGDGIILISSSLGSSLFSREGVYKRVPSGLLIVDVLICLLSSASENKDAAGVFQFLQITKSANVTLRLAQPISTAIQVTEAHTTNCSIQRPFSCVRRWTIKMVSHLWHRWKAKVGILQIVSELVLPKVNLFQVTKWQGFCVIVRDYREKLELYFVIVEHK</sequence>